<comment type="function">
    <text evidence="8">Part of the ABC transporter complex CysAWTP (TC 3.A.1.6.1) involved in sulfate/thiosulfate import. Probably responsible for the translocation of the substrate across the membrane.</text>
</comment>
<keyword evidence="4 9" id="KW-0812">Transmembrane</keyword>
<feature type="domain" description="ABC transmembrane type-1" evidence="10">
    <location>
        <begin position="67"/>
        <end position="273"/>
    </location>
</feature>
<evidence type="ECO:0000256" key="6">
    <source>
        <dbReference type="ARBA" id="ARBA00023032"/>
    </source>
</evidence>
<evidence type="ECO:0000256" key="1">
    <source>
        <dbReference type="ARBA" id="ARBA00004651"/>
    </source>
</evidence>
<accession>A0A1N7P2U6</accession>
<keyword evidence="3" id="KW-0813">Transport</keyword>
<dbReference type="PROSITE" id="PS50928">
    <property type="entry name" value="ABC_TM1"/>
    <property type="match status" value="1"/>
</dbReference>
<evidence type="ECO:0000256" key="7">
    <source>
        <dbReference type="ARBA" id="ARBA00023136"/>
    </source>
</evidence>
<dbReference type="InterPro" id="IPR000515">
    <property type="entry name" value="MetI-like"/>
</dbReference>
<sequence length="285" mass="30933">MLPTMITPHKPHPQHRGWRQRLLIGAAVLLAGLFLLVPIIVIFQQAFAKGWAGWWHAVSQPETLYAVGLSLVVVAIVAPINAVYGLAVAWLITRFRFTGRRVLVALVEVPFSVSPIVAGVAYLMVYGSNGLFGPWLEAMDLKVMFAVPGIVLATLFVTSPFIARELLPLMELQGIDQEEASLSLGASGLKTFVRVTLPNIKWALYYGIILCVARSLGEFGAVSVVSGQIRGETNTLPLQIDLLYHDYDSSGAFAAASILTLLALISLVLKLVVEAHFEQTAKEDG</sequence>
<dbReference type="RefSeq" id="WP_245821504.1">
    <property type="nucleotide sequence ID" value="NZ_FTOA01000006.1"/>
</dbReference>
<evidence type="ECO:0000256" key="4">
    <source>
        <dbReference type="ARBA" id="ARBA00022692"/>
    </source>
</evidence>
<dbReference type="EMBL" id="FTOA01000006">
    <property type="protein sequence ID" value="SIT04866.1"/>
    <property type="molecule type" value="Genomic_DNA"/>
</dbReference>
<evidence type="ECO:0000256" key="8">
    <source>
        <dbReference type="ARBA" id="ARBA00025323"/>
    </source>
</evidence>
<proteinExistence type="predicted"/>
<evidence type="ECO:0000256" key="3">
    <source>
        <dbReference type="ARBA" id="ARBA00022448"/>
    </source>
</evidence>
<dbReference type="PANTHER" id="PTHR30406">
    <property type="entry name" value="SULFATE TRANSPORT SYSTEM PERMEASE PROTEIN"/>
    <property type="match status" value="1"/>
</dbReference>
<gene>
    <name evidence="11" type="ORF">SAMN05421779_10618</name>
</gene>
<dbReference type="InterPro" id="IPR011866">
    <property type="entry name" value="CysW_permease"/>
</dbReference>
<name>A0A1N7P2U6_9PROT</name>
<dbReference type="STRING" id="80876.SAMN05421779_10618"/>
<feature type="transmembrane region" description="Helical" evidence="9">
    <location>
        <begin position="204"/>
        <end position="229"/>
    </location>
</feature>
<dbReference type="InterPro" id="IPR035906">
    <property type="entry name" value="MetI-like_sf"/>
</dbReference>
<feature type="transmembrane region" description="Helical" evidence="9">
    <location>
        <begin position="63"/>
        <end position="91"/>
    </location>
</feature>
<protein>
    <submittedName>
        <fullName evidence="11">Sulfate transport system permease protein</fullName>
    </submittedName>
</protein>
<comment type="subcellular location">
    <subcellularLocation>
        <location evidence="1">Cell membrane</location>
        <topology evidence="1">Multi-pass membrane protein</topology>
    </subcellularLocation>
</comment>
<dbReference type="InterPro" id="IPR005667">
    <property type="entry name" value="Sulph_transpt2"/>
</dbReference>
<evidence type="ECO:0000256" key="9">
    <source>
        <dbReference type="SAM" id="Phobius"/>
    </source>
</evidence>
<dbReference type="PANTHER" id="PTHR30406:SF9">
    <property type="entry name" value="SULFATE TRANSPORT SYSTEM PERMEASE PROTEIN CYSW"/>
    <property type="match status" value="1"/>
</dbReference>
<organism evidence="11 12">
    <name type="scientific">Insolitispirillum peregrinum</name>
    <dbReference type="NCBI Taxonomy" id="80876"/>
    <lineage>
        <taxon>Bacteria</taxon>
        <taxon>Pseudomonadati</taxon>
        <taxon>Pseudomonadota</taxon>
        <taxon>Alphaproteobacteria</taxon>
        <taxon>Rhodospirillales</taxon>
        <taxon>Novispirillaceae</taxon>
        <taxon>Insolitispirillum</taxon>
    </lineage>
</organism>
<dbReference type="NCBIfam" id="TIGR02140">
    <property type="entry name" value="permease_CysW"/>
    <property type="match status" value="1"/>
</dbReference>
<dbReference type="CDD" id="cd06261">
    <property type="entry name" value="TM_PBP2"/>
    <property type="match status" value="1"/>
</dbReference>
<dbReference type="AlphaFoldDB" id="A0A1N7P2U6"/>
<dbReference type="Proteomes" id="UP000185678">
    <property type="component" value="Unassembled WGS sequence"/>
</dbReference>
<evidence type="ECO:0000313" key="12">
    <source>
        <dbReference type="Proteomes" id="UP000185678"/>
    </source>
</evidence>
<evidence type="ECO:0000256" key="2">
    <source>
        <dbReference type="ARBA" id="ARBA00011779"/>
    </source>
</evidence>
<dbReference type="GO" id="GO:0005886">
    <property type="term" value="C:plasma membrane"/>
    <property type="evidence" value="ECO:0007669"/>
    <property type="project" value="UniProtKB-SubCell"/>
</dbReference>
<evidence type="ECO:0000313" key="11">
    <source>
        <dbReference type="EMBL" id="SIT04866.1"/>
    </source>
</evidence>
<feature type="transmembrane region" description="Helical" evidence="9">
    <location>
        <begin position="145"/>
        <end position="163"/>
    </location>
</feature>
<comment type="subunit">
    <text evidence="2">The complex is composed of two ATP-binding proteins (CysA), two transmembrane proteins (CysT and CysW) and a solute-binding protein (CysP).</text>
</comment>
<dbReference type="Gene3D" id="1.10.3720.10">
    <property type="entry name" value="MetI-like"/>
    <property type="match status" value="1"/>
</dbReference>
<feature type="transmembrane region" description="Helical" evidence="9">
    <location>
        <begin position="103"/>
        <end position="125"/>
    </location>
</feature>
<dbReference type="SUPFAM" id="SSF161098">
    <property type="entry name" value="MetI-like"/>
    <property type="match status" value="1"/>
</dbReference>
<reference evidence="11 12" key="1">
    <citation type="submission" date="2017-01" db="EMBL/GenBank/DDBJ databases">
        <authorList>
            <person name="Mah S.A."/>
            <person name="Swanson W.J."/>
            <person name="Moy G.W."/>
            <person name="Vacquier V.D."/>
        </authorList>
    </citation>
    <scope>NUCLEOTIDE SEQUENCE [LARGE SCALE GENOMIC DNA]</scope>
    <source>
        <strain evidence="11 12">DSM 11589</strain>
    </source>
</reference>
<keyword evidence="5 9" id="KW-1133">Transmembrane helix</keyword>
<keyword evidence="12" id="KW-1185">Reference proteome</keyword>
<feature type="transmembrane region" description="Helical" evidence="9">
    <location>
        <begin position="249"/>
        <end position="273"/>
    </location>
</feature>
<evidence type="ECO:0000259" key="10">
    <source>
        <dbReference type="PROSITE" id="PS50928"/>
    </source>
</evidence>
<dbReference type="Pfam" id="PF00528">
    <property type="entry name" value="BPD_transp_1"/>
    <property type="match status" value="1"/>
</dbReference>
<feature type="transmembrane region" description="Helical" evidence="9">
    <location>
        <begin position="21"/>
        <end position="43"/>
    </location>
</feature>
<dbReference type="NCBIfam" id="TIGR00969">
    <property type="entry name" value="3a0106s02"/>
    <property type="match status" value="1"/>
</dbReference>
<evidence type="ECO:0000256" key="5">
    <source>
        <dbReference type="ARBA" id="ARBA00022989"/>
    </source>
</evidence>
<keyword evidence="7 9" id="KW-0472">Membrane</keyword>
<keyword evidence="6" id="KW-0764">Sulfate transport</keyword>
<dbReference type="GO" id="GO:0015419">
    <property type="term" value="F:ABC-type sulfate transporter activity"/>
    <property type="evidence" value="ECO:0007669"/>
    <property type="project" value="InterPro"/>
</dbReference>